<dbReference type="RefSeq" id="WP_021708526.1">
    <property type="nucleotide sequence ID" value="NZ_BAOB01000178.1"/>
</dbReference>
<sequence>MKSKIRNLIFLIWLFTLPALSAEIEWVAGETQVNDGDVVVYQGECYQAQNSPGPWETPSKQSTWFWISVSCSSPTVPPACPDGTELIDNECVTPPEPPVCNENQQLIDGVCVDDSPTTDTTAIPWVKGETQVENGDVVIYLNQCFEAKNSPGVWETPSNGSWFWQGVACPITPPTEPIICDDGSVVDTVNDCPVKPPIIECPDGSLVESAELCSDVTANWYVSPNGNDGNDGSFTSPFFTLKKALNQASPGQTIEMMAGRYQHAQVIDKIHATASQPIIVRGNGAVLDGSVEITQPWSIHSGQIYKTQLTQDIWQLFIDDQVVMPARWPNAQLSDGSLWDMKATWRHQSPQSQLGVMIDERPYESISVKNSGKEYVHLPVGVNEQSLAASGIDATGAIAILNIGSWLNWAQVISEHTPGSNTFTYSHDFSGSGPAMKNAANILTNASFWQNKSVKYEEGHYYLEGKLALLDSPNEWFFDRFSKTLYLWAPDGQDPNQLVIRGKTQTYGLTIRNSSHILMKNIDFFATAFTVINSHNITFDDIEATHYAYSKRMLGSLTRPETIKFINNNKNIIQTNNRIVNSYFAYTDGPAIEMIKEQGNLIDNNLIHDIDYSNLGTGGEGSINMAQQSRDITFSNNTFHTAGNSEGVRVGAESKVIGNHVYNTSLLQHDGAAINVGINEQAGTEIAYNWVHSSPKAGIRFDGVEGAATTGHDGIVHHNVIWDTNFSIIKGDFQGTYNNLAFNNHTSDLIIFNKENAGGINHNSETMNNLVGSLVGRKSGTPEQLLVPGVTDSNLTGSLSAVLDNLEGPLWGDFRPTENSVIVDAGSSNTRFMTLEYVGNAPDIGAYERNALDYWLPGHQSITPSNPVPFNDSKDVPLSLDLRFNVKATSQNITVFLGTTPTSLKPVSPVGSGYKISGLTNSTTYYWRVDTRQDEQIMRGPIWSFTTQAK</sequence>
<dbReference type="GO" id="GO:0005975">
    <property type="term" value="P:carbohydrate metabolic process"/>
    <property type="evidence" value="ECO:0007669"/>
    <property type="project" value="InterPro"/>
</dbReference>
<evidence type="ECO:0000259" key="2">
    <source>
        <dbReference type="SMART" id="SM00495"/>
    </source>
</evidence>
<dbReference type="Gene3D" id="2.160.20.10">
    <property type="entry name" value="Single-stranded right-handed beta-helix, Pectin lyase-like"/>
    <property type="match status" value="2"/>
</dbReference>
<dbReference type="InterPro" id="IPR011050">
    <property type="entry name" value="Pectin_lyase_fold/virulence"/>
</dbReference>
<keyword evidence="1" id="KW-0732">Signal</keyword>
<dbReference type="eggNOG" id="COG3325">
    <property type="taxonomic scope" value="Bacteria"/>
</dbReference>
<name>U3A418_9VIBR</name>
<feature type="chain" id="PRO_5004637649" description="Chitin-binding type-3 domain-containing protein" evidence="1">
    <location>
        <begin position="22"/>
        <end position="950"/>
    </location>
</feature>
<dbReference type="AlphaFoldDB" id="U3A418"/>
<reference evidence="3 4" key="1">
    <citation type="submission" date="2013-09" db="EMBL/GenBank/DDBJ databases">
        <title>Whole genome shotgun sequence of Vibrio azureus NBRC 104587.</title>
        <authorList>
            <person name="Isaki S."/>
            <person name="Hosoyama A."/>
            <person name="Numata M."/>
            <person name="Hashimoto M."/>
            <person name="Hosoyama Y."/>
            <person name="Tsuchikane K."/>
            <person name="Noguchi M."/>
            <person name="Hirakata S."/>
            <person name="Ichikawa N."/>
            <person name="Ohji S."/>
            <person name="Yamazoe A."/>
            <person name="Fujita N."/>
        </authorList>
    </citation>
    <scope>NUCLEOTIDE SEQUENCE [LARGE SCALE GENOMIC DNA]</scope>
    <source>
        <strain evidence="3 4">NBRC 104587</strain>
    </source>
</reference>
<dbReference type="STRING" id="1219077.VAZ01S_014_00340"/>
<proteinExistence type="predicted"/>
<keyword evidence="4" id="KW-1185">Reference proteome</keyword>
<dbReference type="Proteomes" id="UP000016567">
    <property type="component" value="Unassembled WGS sequence"/>
</dbReference>
<evidence type="ECO:0000313" key="3">
    <source>
        <dbReference type="EMBL" id="GAD74746.1"/>
    </source>
</evidence>
<dbReference type="PANTHER" id="PTHR36453:SF1">
    <property type="entry name" value="RIGHT HANDED BETA HELIX DOMAIN-CONTAINING PROTEIN"/>
    <property type="match status" value="1"/>
</dbReference>
<evidence type="ECO:0000256" key="1">
    <source>
        <dbReference type="SAM" id="SignalP"/>
    </source>
</evidence>
<dbReference type="GO" id="GO:0030246">
    <property type="term" value="F:carbohydrate binding"/>
    <property type="evidence" value="ECO:0007669"/>
    <property type="project" value="InterPro"/>
</dbReference>
<dbReference type="SUPFAM" id="SSF51126">
    <property type="entry name" value="Pectin lyase-like"/>
    <property type="match status" value="1"/>
</dbReference>
<dbReference type="PANTHER" id="PTHR36453">
    <property type="entry name" value="SECRETED PROTEIN-RELATED"/>
    <property type="match status" value="1"/>
</dbReference>
<dbReference type="InterPro" id="IPR012334">
    <property type="entry name" value="Pectin_lyas_fold"/>
</dbReference>
<accession>U3A418</accession>
<comment type="caution">
    <text evidence="3">The sequence shown here is derived from an EMBL/GenBank/DDBJ whole genome shotgun (WGS) entry which is preliminary data.</text>
</comment>
<dbReference type="GO" id="GO:0005576">
    <property type="term" value="C:extracellular region"/>
    <property type="evidence" value="ECO:0007669"/>
    <property type="project" value="InterPro"/>
</dbReference>
<dbReference type="eggNOG" id="COG0265">
    <property type="taxonomic scope" value="Bacteria"/>
</dbReference>
<protein>
    <recommendedName>
        <fullName evidence="2">Chitin-binding type-3 domain-containing protein</fullName>
    </recommendedName>
</protein>
<feature type="domain" description="Chitin-binding type-3" evidence="2">
    <location>
        <begin position="25"/>
        <end position="69"/>
    </location>
</feature>
<gene>
    <name evidence="3" type="ORF">VAZ01S_014_00340</name>
</gene>
<feature type="signal peptide" evidence="1">
    <location>
        <begin position="1"/>
        <end position="21"/>
    </location>
</feature>
<dbReference type="OrthoDB" id="1153097at2"/>
<dbReference type="EMBL" id="BATL01000014">
    <property type="protein sequence ID" value="GAD74746.1"/>
    <property type="molecule type" value="Genomic_DNA"/>
</dbReference>
<feature type="domain" description="Chitin-binding type-3" evidence="2">
    <location>
        <begin position="122"/>
        <end position="167"/>
    </location>
</feature>
<evidence type="ECO:0000313" key="4">
    <source>
        <dbReference type="Proteomes" id="UP000016567"/>
    </source>
</evidence>
<dbReference type="SMART" id="SM00495">
    <property type="entry name" value="ChtBD3"/>
    <property type="match status" value="2"/>
</dbReference>
<dbReference type="InterPro" id="IPR003610">
    <property type="entry name" value="CBM5/12"/>
</dbReference>
<organism evidence="3 4">
    <name type="scientific">Vibrio azureus NBRC 104587</name>
    <dbReference type="NCBI Taxonomy" id="1219077"/>
    <lineage>
        <taxon>Bacteria</taxon>
        <taxon>Pseudomonadati</taxon>
        <taxon>Pseudomonadota</taxon>
        <taxon>Gammaproteobacteria</taxon>
        <taxon>Vibrionales</taxon>
        <taxon>Vibrionaceae</taxon>
        <taxon>Vibrio</taxon>
    </lineage>
</organism>
<dbReference type="GO" id="GO:0004553">
    <property type="term" value="F:hydrolase activity, hydrolyzing O-glycosyl compounds"/>
    <property type="evidence" value="ECO:0007669"/>
    <property type="project" value="InterPro"/>
</dbReference>